<evidence type="ECO:0000313" key="2">
    <source>
        <dbReference type="EMBL" id="GFB25388.1"/>
    </source>
</evidence>
<proteinExistence type="predicted"/>
<gene>
    <name evidence="2" type="ORF">Tci_697359</name>
</gene>
<name>A0A699L4N3_TANCI</name>
<evidence type="ECO:0000256" key="1">
    <source>
        <dbReference type="SAM" id="MobiDB-lite"/>
    </source>
</evidence>
<accession>A0A699L4N3</accession>
<organism evidence="2">
    <name type="scientific">Tanacetum cinerariifolium</name>
    <name type="common">Dalmatian daisy</name>
    <name type="synonym">Chrysanthemum cinerariifolium</name>
    <dbReference type="NCBI Taxonomy" id="118510"/>
    <lineage>
        <taxon>Eukaryota</taxon>
        <taxon>Viridiplantae</taxon>
        <taxon>Streptophyta</taxon>
        <taxon>Embryophyta</taxon>
        <taxon>Tracheophyta</taxon>
        <taxon>Spermatophyta</taxon>
        <taxon>Magnoliopsida</taxon>
        <taxon>eudicotyledons</taxon>
        <taxon>Gunneridae</taxon>
        <taxon>Pentapetalae</taxon>
        <taxon>asterids</taxon>
        <taxon>campanulids</taxon>
        <taxon>Asterales</taxon>
        <taxon>Asteraceae</taxon>
        <taxon>Asteroideae</taxon>
        <taxon>Anthemideae</taxon>
        <taxon>Anthemidinae</taxon>
        <taxon>Tanacetum</taxon>
    </lineage>
</organism>
<feature type="compositionally biased region" description="Basic and acidic residues" evidence="1">
    <location>
        <begin position="28"/>
        <end position="42"/>
    </location>
</feature>
<dbReference type="AlphaFoldDB" id="A0A699L4N3"/>
<feature type="non-terminal residue" evidence="2">
    <location>
        <position position="1"/>
    </location>
</feature>
<sequence length="157" mass="17327">RSTFFTPKSPPNKPIIVLDESKEEEEVARDKDTEATSHDVLKDTLVPPPPSLKSAKIQELMAQNIHWELPAEFLNLPSQVSLVQKKLKILDSLPSILHKVTDTLNRFATMVENASRATSINVPSAGKATASPADGEKNTKDADTNLFLLNQLENPFL</sequence>
<dbReference type="EMBL" id="BKCJ010586025">
    <property type="protein sequence ID" value="GFB25388.1"/>
    <property type="molecule type" value="Genomic_DNA"/>
</dbReference>
<protein>
    <submittedName>
        <fullName evidence="2">Uncharacterized protein</fullName>
    </submittedName>
</protein>
<feature type="region of interest" description="Disordered" evidence="1">
    <location>
        <begin position="1"/>
        <end position="50"/>
    </location>
</feature>
<comment type="caution">
    <text evidence="2">The sequence shown here is derived from an EMBL/GenBank/DDBJ whole genome shotgun (WGS) entry which is preliminary data.</text>
</comment>
<reference evidence="2" key="1">
    <citation type="journal article" date="2019" name="Sci. Rep.">
        <title>Draft genome of Tanacetum cinerariifolium, the natural source of mosquito coil.</title>
        <authorList>
            <person name="Yamashiro T."/>
            <person name="Shiraishi A."/>
            <person name="Satake H."/>
            <person name="Nakayama K."/>
        </authorList>
    </citation>
    <scope>NUCLEOTIDE SEQUENCE</scope>
</reference>